<dbReference type="GO" id="GO:0005634">
    <property type="term" value="C:nucleus"/>
    <property type="evidence" value="ECO:0007669"/>
    <property type="project" value="TreeGrafter"/>
</dbReference>
<dbReference type="Pfam" id="PF00400">
    <property type="entry name" value="WD40"/>
    <property type="match status" value="2"/>
</dbReference>
<dbReference type="GO" id="GO:0043130">
    <property type="term" value="F:ubiquitin binding"/>
    <property type="evidence" value="ECO:0007669"/>
    <property type="project" value="TreeGrafter"/>
</dbReference>
<keyword evidence="2 4" id="KW-0853">WD repeat</keyword>
<dbReference type="SUPFAM" id="SSF50978">
    <property type="entry name" value="WD40 repeat-like"/>
    <property type="match status" value="1"/>
</dbReference>
<dbReference type="AlphaFoldDB" id="R0KQ22"/>
<evidence type="ECO:0000313" key="7">
    <source>
        <dbReference type="Proteomes" id="UP000016927"/>
    </source>
</evidence>
<dbReference type="InterPro" id="IPR001680">
    <property type="entry name" value="WD40_rpt"/>
</dbReference>
<dbReference type="Proteomes" id="UP000016927">
    <property type="component" value="Unassembled WGS sequence"/>
</dbReference>
<dbReference type="SMART" id="SM00320">
    <property type="entry name" value="WD40"/>
    <property type="match status" value="5"/>
</dbReference>
<evidence type="ECO:0000256" key="4">
    <source>
        <dbReference type="PROSITE-ProRule" id="PRU00221"/>
    </source>
</evidence>
<dbReference type="GO" id="GO:0010992">
    <property type="term" value="P:ubiquitin recycling"/>
    <property type="evidence" value="ECO:0007669"/>
    <property type="project" value="TreeGrafter"/>
</dbReference>
<protein>
    <submittedName>
        <fullName evidence="6">Ubiquitin homeostasis protein lub1</fullName>
    </submittedName>
</protein>
<reference evidence="6 7" key="1">
    <citation type="journal article" date="2013" name="BMC Genomics">
        <title>Comparative genomics of parasitic silkworm microsporidia reveal an association between genome expansion and host adaptation.</title>
        <authorList>
            <person name="Pan G."/>
            <person name="Xu J."/>
            <person name="Li T."/>
            <person name="Xia Q."/>
            <person name="Liu S.L."/>
            <person name="Zhang G."/>
            <person name="Li S."/>
            <person name="Li C."/>
            <person name="Liu H."/>
            <person name="Yang L."/>
            <person name="Liu T."/>
            <person name="Zhang X."/>
            <person name="Wu Z."/>
            <person name="Fan W."/>
            <person name="Dang X."/>
            <person name="Xiang H."/>
            <person name="Tao M."/>
            <person name="Li Y."/>
            <person name="Hu J."/>
            <person name="Li Z."/>
            <person name="Lin L."/>
            <person name="Luo J."/>
            <person name="Geng L."/>
            <person name="Wang L."/>
            <person name="Long M."/>
            <person name="Wan Y."/>
            <person name="He N."/>
            <person name="Zhang Z."/>
            <person name="Lu C."/>
            <person name="Keeling P.J."/>
            <person name="Wang J."/>
            <person name="Xiang Z."/>
            <person name="Zhou Z."/>
        </authorList>
    </citation>
    <scope>NUCLEOTIDE SEQUENCE [LARGE SCALE GENOMIC DNA]</scope>
    <source>
        <strain evidence="7">CQ1 / CVCC 102059</strain>
    </source>
</reference>
<dbReference type="InterPro" id="IPR015155">
    <property type="entry name" value="PFU"/>
</dbReference>
<evidence type="ECO:0000256" key="3">
    <source>
        <dbReference type="ARBA" id="ARBA00022737"/>
    </source>
</evidence>
<proteinExistence type="predicted"/>
<organism evidence="6 7">
    <name type="scientific">Nosema bombycis (strain CQ1 / CVCC 102059)</name>
    <name type="common">Microsporidian parasite</name>
    <name type="synonym">Pebrine of silkworm</name>
    <dbReference type="NCBI Taxonomy" id="578461"/>
    <lineage>
        <taxon>Eukaryota</taxon>
        <taxon>Fungi</taxon>
        <taxon>Fungi incertae sedis</taxon>
        <taxon>Microsporidia</taxon>
        <taxon>Nosematidae</taxon>
        <taxon>Nosema</taxon>
    </lineage>
</organism>
<dbReference type="EMBL" id="KB909270">
    <property type="protein sequence ID" value="EOB12816.1"/>
    <property type="molecule type" value="Genomic_DNA"/>
</dbReference>
<dbReference type="InterPro" id="IPR036322">
    <property type="entry name" value="WD40_repeat_dom_sf"/>
</dbReference>
<evidence type="ECO:0000256" key="2">
    <source>
        <dbReference type="ARBA" id="ARBA00022574"/>
    </source>
</evidence>
<dbReference type="VEuPathDB" id="MicrosporidiaDB:NBO_362g0001"/>
<dbReference type="PROSITE" id="PS00678">
    <property type="entry name" value="WD_REPEATS_1"/>
    <property type="match status" value="1"/>
</dbReference>
<dbReference type="InterPro" id="IPR019775">
    <property type="entry name" value="WD40_repeat_CS"/>
</dbReference>
<dbReference type="PROSITE" id="PS50294">
    <property type="entry name" value="WD_REPEATS_REGION"/>
    <property type="match status" value="1"/>
</dbReference>
<dbReference type="OrthoDB" id="10265988at2759"/>
<evidence type="ECO:0000256" key="1">
    <source>
        <dbReference type="ARBA" id="ARBA00022490"/>
    </source>
</evidence>
<dbReference type="PROSITE" id="PS50082">
    <property type="entry name" value="WD_REPEATS_2"/>
    <property type="match status" value="1"/>
</dbReference>
<dbReference type="InterPro" id="IPR015943">
    <property type="entry name" value="WD40/YVTN_repeat-like_dom_sf"/>
</dbReference>
<evidence type="ECO:0000259" key="5">
    <source>
        <dbReference type="PROSITE" id="PS51394"/>
    </source>
</evidence>
<dbReference type="Gene3D" id="2.130.10.10">
    <property type="entry name" value="YVTN repeat-like/Quinoprotein amine dehydrogenase"/>
    <property type="match status" value="1"/>
</dbReference>
<keyword evidence="1" id="KW-0963">Cytoplasm</keyword>
<dbReference type="PANTHER" id="PTHR19849:SF0">
    <property type="entry name" value="PHOSPHOLIPASE A-2-ACTIVATING PROTEIN"/>
    <property type="match status" value="1"/>
</dbReference>
<feature type="repeat" description="WD" evidence="4">
    <location>
        <begin position="87"/>
        <end position="126"/>
    </location>
</feature>
<dbReference type="GO" id="GO:0043161">
    <property type="term" value="P:proteasome-mediated ubiquitin-dependent protein catabolic process"/>
    <property type="evidence" value="ECO:0007669"/>
    <property type="project" value="TreeGrafter"/>
</dbReference>
<keyword evidence="3" id="KW-0677">Repeat</keyword>
<evidence type="ECO:0000313" key="6">
    <source>
        <dbReference type="EMBL" id="EOB12816.1"/>
    </source>
</evidence>
<dbReference type="GO" id="GO:0005737">
    <property type="term" value="C:cytoplasm"/>
    <property type="evidence" value="ECO:0007669"/>
    <property type="project" value="TreeGrafter"/>
</dbReference>
<dbReference type="STRING" id="578461.R0KQ22"/>
<dbReference type="HOGENOM" id="CLU_036003_0_0_1"/>
<feature type="domain" description="PFU" evidence="5">
    <location>
        <begin position="302"/>
        <end position="373"/>
    </location>
</feature>
<sequence length="373" mass="42528">MLEVKNVINFSKNDLKDVYVDDNLLITVGRDEKVYISDLKNNNSITHLSPNSGAVNSVTYKEGNVICGCQNGYITIYNLETNLRSNLYGHSSNVCTLEVRNNTLLSGSWDHTLKVWDLQELKMVDTIEHPGTVWCVKFIDDETFVTGCADKVIRIFHKNNLVSSHNLHNFCIRGITVIDQLIYSIDNEGTLLKMTVEGKLLAHLSFKDFMFSVCKIGEELVCCGENGKIYLLDSNLRVLDETTAPCVSCWKSYSFDESLYICGSDGSLYAFGINNSDTTINNSDFYKKEEKKQDDQSNVTREFVSDNERFKVIGNDVYQLIDGDWQLLGEKHGETEHFDYSFKVELENKYYTLSFNKDSNIYQVADDFSLKIN</sequence>
<accession>R0KQ22</accession>
<dbReference type="PROSITE" id="PS51394">
    <property type="entry name" value="PFU"/>
    <property type="match status" value="1"/>
</dbReference>
<keyword evidence="7" id="KW-1185">Reference proteome</keyword>
<gene>
    <name evidence="6" type="primary">LUB1</name>
    <name evidence="6" type="ORF">NBO_362g0001</name>
</gene>
<name>R0KQ22_NOSB1</name>
<dbReference type="PANTHER" id="PTHR19849">
    <property type="entry name" value="PHOSPHOLIPASE A-2-ACTIVATING PROTEIN"/>
    <property type="match status" value="1"/>
</dbReference>